<keyword evidence="12 13" id="KW-0472">Membrane</keyword>
<dbReference type="GO" id="GO:0016020">
    <property type="term" value="C:membrane"/>
    <property type="evidence" value="ECO:0007669"/>
    <property type="project" value="UniProtKB-SubCell"/>
</dbReference>
<dbReference type="InterPro" id="IPR013656">
    <property type="entry name" value="PAS_4"/>
</dbReference>
<dbReference type="InterPro" id="IPR004358">
    <property type="entry name" value="Sig_transdc_His_kin-like_C"/>
</dbReference>
<dbReference type="GO" id="GO:0005524">
    <property type="term" value="F:ATP binding"/>
    <property type="evidence" value="ECO:0007669"/>
    <property type="project" value="UniProtKB-KW"/>
</dbReference>
<evidence type="ECO:0000256" key="13">
    <source>
        <dbReference type="SAM" id="Phobius"/>
    </source>
</evidence>
<dbReference type="InterPro" id="IPR003594">
    <property type="entry name" value="HATPase_dom"/>
</dbReference>
<dbReference type="PROSITE" id="PS50112">
    <property type="entry name" value="PAS"/>
    <property type="match status" value="1"/>
</dbReference>
<dbReference type="GO" id="GO:0000156">
    <property type="term" value="F:phosphorelay response regulator activity"/>
    <property type="evidence" value="ECO:0007669"/>
    <property type="project" value="TreeGrafter"/>
</dbReference>
<feature type="transmembrane region" description="Helical" evidence="13">
    <location>
        <begin position="156"/>
        <end position="180"/>
    </location>
</feature>
<dbReference type="InterPro" id="IPR036890">
    <property type="entry name" value="HATPase_C_sf"/>
</dbReference>
<feature type="domain" description="Histidine kinase" evidence="14">
    <location>
        <begin position="330"/>
        <end position="546"/>
    </location>
</feature>
<dbReference type="InterPro" id="IPR005467">
    <property type="entry name" value="His_kinase_dom"/>
</dbReference>
<dbReference type="Pfam" id="PF08448">
    <property type="entry name" value="PAS_4"/>
    <property type="match status" value="1"/>
</dbReference>
<gene>
    <name evidence="17" type="ORF">SAMN05421640_1950</name>
</gene>
<dbReference type="NCBIfam" id="TIGR00229">
    <property type="entry name" value="sensory_box"/>
    <property type="match status" value="1"/>
</dbReference>
<dbReference type="PROSITE" id="PS50109">
    <property type="entry name" value="HIS_KIN"/>
    <property type="match status" value="1"/>
</dbReference>
<dbReference type="EC" id="2.7.13.3" evidence="3"/>
<dbReference type="SUPFAM" id="SSF55874">
    <property type="entry name" value="ATPase domain of HSP90 chaperone/DNA topoisomerase II/histidine kinase"/>
    <property type="match status" value="1"/>
</dbReference>
<feature type="transmembrane region" description="Helical" evidence="13">
    <location>
        <begin position="52"/>
        <end position="72"/>
    </location>
</feature>
<feature type="transmembrane region" description="Helical" evidence="13">
    <location>
        <begin position="84"/>
        <end position="101"/>
    </location>
</feature>
<keyword evidence="9" id="KW-0067">ATP-binding</keyword>
<feature type="domain" description="PAC" evidence="16">
    <location>
        <begin position="263"/>
        <end position="319"/>
    </location>
</feature>
<evidence type="ECO:0000256" key="2">
    <source>
        <dbReference type="ARBA" id="ARBA00004141"/>
    </source>
</evidence>
<organism evidence="17 18">
    <name type="scientific">Ekhidna lutea</name>
    <dbReference type="NCBI Taxonomy" id="447679"/>
    <lineage>
        <taxon>Bacteria</taxon>
        <taxon>Pseudomonadati</taxon>
        <taxon>Bacteroidota</taxon>
        <taxon>Cytophagia</taxon>
        <taxon>Cytophagales</taxon>
        <taxon>Reichenbachiellaceae</taxon>
        <taxon>Ekhidna</taxon>
    </lineage>
</organism>
<dbReference type="Gene3D" id="3.30.450.20">
    <property type="entry name" value="PAS domain"/>
    <property type="match status" value="1"/>
</dbReference>
<evidence type="ECO:0000256" key="9">
    <source>
        <dbReference type="ARBA" id="ARBA00022840"/>
    </source>
</evidence>
<dbReference type="InterPro" id="IPR000700">
    <property type="entry name" value="PAS-assoc_C"/>
</dbReference>
<dbReference type="PRINTS" id="PR00344">
    <property type="entry name" value="BCTRLSENSOR"/>
</dbReference>
<evidence type="ECO:0000313" key="17">
    <source>
        <dbReference type="EMBL" id="SNS99912.1"/>
    </source>
</evidence>
<dbReference type="InterPro" id="IPR000014">
    <property type="entry name" value="PAS"/>
</dbReference>
<evidence type="ECO:0000256" key="7">
    <source>
        <dbReference type="ARBA" id="ARBA00022741"/>
    </source>
</evidence>
<dbReference type="RefSeq" id="WP_089356668.1">
    <property type="nucleotide sequence ID" value="NZ_FZPD01000003.1"/>
</dbReference>
<accession>A0A239J2L6</accession>
<evidence type="ECO:0000256" key="8">
    <source>
        <dbReference type="ARBA" id="ARBA00022777"/>
    </source>
</evidence>
<feature type="domain" description="PAS" evidence="15">
    <location>
        <begin position="194"/>
        <end position="264"/>
    </location>
</feature>
<sequence length="548" mass="61236">MSSFSLKNILRTGMHYAASPLDKRRITLFNYLIFFCVAVSLLLGLVTAIFGLITQPVLCIVAAALLAVSFFLNRKGKIKISKGYFILTGVLIISVTTIVYAEQGLFVDTENMLFVAMAITMFLVDGFRKHTIYWLIFAVYVALKINILNLQGIEPGVVFGMTLINNLVVSAILYLFLYVFRTILIKAFDRSDQHEQTLRSLLDNAPILMALVDRSGHFILVNQNYADRFGYKRRDLIGRSRSEVLPENIFNKHEPMFQDVLKNGKQITFLEETNLPDGSVISANGKYEPILNADGEVESVAICVDDVTELVKAHKALKVANETKDKLFSIIAHDIKSPLNLFHSILNLNHDDVISKEQFMEYQESLKQRLSSLTSTVDELLEWARMQLGGISAYPAKVNISSIVHENADLFHTLIERKQISFKIDTPSEMEAWIDENHFKVAIRNLIHNAIKYTNGGGKVEVTSNQNDQETIVRIVDSGVGMTNETVNSIIKKEIQKSKVGTDQEMGAGLGLSLSLGLLEKNNCNVSVKSEPNKGTQVEIKIPKSAKG</sequence>
<evidence type="ECO:0000256" key="1">
    <source>
        <dbReference type="ARBA" id="ARBA00000085"/>
    </source>
</evidence>
<comment type="catalytic activity">
    <reaction evidence="1">
        <text>ATP + protein L-histidine = ADP + protein N-phospho-L-histidine.</text>
        <dbReference type="EC" id="2.7.13.3"/>
    </reaction>
</comment>
<dbReference type="EMBL" id="FZPD01000003">
    <property type="protein sequence ID" value="SNS99912.1"/>
    <property type="molecule type" value="Genomic_DNA"/>
</dbReference>
<keyword evidence="8" id="KW-0418">Kinase</keyword>
<keyword evidence="4" id="KW-0597">Phosphoprotein</keyword>
<dbReference type="SMART" id="SM00388">
    <property type="entry name" value="HisKA"/>
    <property type="match status" value="1"/>
</dbReference>
<comment type="subcellular location">
    <subcellularLocation>
        <location evidence="2">Membrane</location>
        <topology evidence="2">Multi-pass membrane protein</topology>
    </subcellularLocation>
</comment>
<dbReference type="InterPro" id="IPR003661">
    <property type="entry name" value="HisK_dim/P_dom"/>
</dbReference>
<evidence type="ECO:0000256" key="6">
    <source>
        <dbReference type="ARBA" id="ARBA00022692"/>
    </source>
</evidence>
<feature type="transmembrane region" description="Helical" evidence="13">
    <location>
        <begin position="131"/>
        <end position="150"/>
    </location>
</feature>
<keyword evidence="6 13" id="KW-0812">Transmembrane</keyword>
<evidence type="ECO:0000313" key="18">
    <source>
        <dbReference type="Proteomes" id="UP000198393"/>
    </source>
</evidence>
<keyword evidence="18" id="KW-1185">Reference proteome</keyword>
<evidence type="ECO:0000256" key="4">
    <source>
        <dbReference type="ARBA" id="ARBA00022553"/>
    </source>
</evidence>
<dbReference type="AlphaFoldDB" id="A0A239J2L6"/>
<dbReference type="SMART" id="SM00387">
    <property type="entry name" value="HATPase_c"/>
    <property type="match status" value="1"/>
</dbReference>
<dbReference type="CDD" id="cd00130">
    <property type="entry name" value="PAS"/>
    <property type="match status" value="1"/>
</dbReference>
<dbReference type="SMART" id="SM00091">
    <property type="entry name" value="PAS"/>
    <property type="match status" value="1"/>
</dbReference>
<dbReference type="Pfam" id="PF02518">
    <property type="entry name" value="HATPase_c"/>
    <property type="match status" value="1"/>
</dbReference>
<protein>
    <recommendedName>
        <fullName evidence="3">histidine kinase</fullName>
        <ecNumber evidence="3">2.7.13.3</ecNumber>
    </recommendedName>
</protein>
<dbReference type="CDD" id="cd00082">
    <property type="entry name" value="HisKA"/>
    <property type="match status" value="1"/>
</dbReference>
<evidence type="ECO:0000259" key="14">
    <source>
        <dbReference type="PROSITE" id="PS50109"/>
    </source>
</evidence>
<evidence type="ECO:0000256" key="5">
    <source>
        <dbReference type="ARBA" id="ARBA00022679"/>
    </source>
</evidence>
<evidence type="ECO:0000259" key="16">
    <source>
        <dbReference type="PROSITE" id="PS50113"/>
    </source>
</evidence>
<keyword evidence="5" id="KW-0808">Transferase</keyword>
<keyword evidence="7" id="KW-0547">Nucleotide-binding</keyword>
<dbReference type="Gene3D" id="1.10.287.130">
    <property type="match status" value="1"/>
</dbReference>
<dbReference type="CDD" id="cd00075">
    <property type="entry name" value="HATPase"/>
    <property type="match status" value="1"/>
</dbReference>
<dbReference type="PANTHER" id="PTHR42878:SF7">
    <property type="entry name" value="SENSOR HISTIDINE KINASE GLRK"/>
    <property type="match status" value="1"/>
</dbReference>
<keyword evidence="11" id="KW-0902">Two-component regulatory system</keyword>
<feature type="transmembrane region" description="Helical" evidence="13">
    <location>
        <begin position="28"/>
        <end position="46"/>
    </location>
</feature>
<keyword evidence="10 13" id="KW-1133">Transmembrane helix</keyword>
<dbReference type="Proteomes" id="UP000198393">
    <property type="component" value="Unassembled WGS sequence"/>
</dbReference>
<evidence type="ECO:0000256" key="12">
    <source>
        <dbReference type="ARBA" id="ARBA00023136"/>
    </source>
</evidence>
<evidence type="ECO:0000256" key="3">
    <source>
        <dbReference type="ARBA" id="ARBA00012438"/>
    </source>
</evidence>
<reference evidence="17 18" key="1">
    <citation type="submission" date="2017-06" db="EMBL/GenBank/DDBJ databases">
        <authorList>
            <person name="Kim H.J."/>
            <person name="Triplett B.A."/>
        </authorList>
    </citation>
    <scope>NUCLEOTIDE SEQUENCE [LARGE SCALE GENOMIC DNA]</scope>
    <source>
        <strain evidence="17 18">DSM 19307</strain>
    </source>
</reference>
<evidence type="ECO:0000256" key="10">
    <source>
        <dbReference type="ARBA" id="ARBA00022989"/>
    </source>
</evidence>
<dbReference type="GO" id="GO:0000155">
    <property type="term" value="F:phosphorelay sensor kinase activity"/>
    <property type="evidence" value="ECO:0007669"/>
    <property type="project" value="InterPro"/>
</dbReference>
<name>A0A239J2L6_EKHLU</name>
<dbReference type="OrthoDB" id="890870at2"/>
<dbReference type="InterPro" id="IPR035965">
    <property type="entry name" value="PAS-like_dom_sf"/>
</dbReference>
<dbReference type="Gene3D" id="3.30.565.10">
    <property type="entry name" value="Histidine kinase-like ATPase, C-terminal domain"/>
    <property type="match status" value="1"/>
</dbReference>
<dbReference type="SUPFAM" id="SSF47384">
    <property type="entry name" value="Homodimeric domain of signal transducing histidine kinase"/>
    <property type="match status" value="1"/>
</dbReference>
<dbReference type="GO" id="GO:0030295">
    <property type="term" value="F:protein kinase activator activity"/>
    <property type="evidence" value="ECO:0007669"/>
    <property type="project" value="TreeGrafter"/>
</dbReference>
<dbReference type="GO" id="GO:0007234">
    <property type="term" value="P:osmosensory signaling via phosphorelay pathway"/>
    <property type="evidence" value="ECO:0007669"/>
    <property type="project" value="TreeGrafter"/>
</dbReference>
<evidence type="ECO:0000256" key="11">
    <source>
        <dbReference type="ARBA" id="ARBA00023012"/>
    </source>
</evidence>
<dbReference type="PANTHER" id="PTHR42878">
    <property type="entry name" value="TWO-COMPONENT HISTIDINE KINASE"/>
    <property type="match status" value="1"/>
</dbReference>
<dbReference type="PROSITE" id="PS50113">
    <property type="entry name" value="PAC"/>
    <property type="match status" value="1"/>
</dbReference>
<dbReference type="InterPro" id="IPR050351">
    <property type="entry name" value="BphY/WalK/GraS-like"/>
</dbReference>
<evidence type="ECO:0000259" key="15">
    <source>
        <dbReference type="PROSITE" id="PS50112"/>
    </source>
</evidence>
<proteinExistence type="predicted"/>
<dbReference type="InterPro" id="IPR036097">
    <property type="entry name" value="HisK_dim/P_sf"/>
</dbReference>
<dbReference type="SUPFAM" id="SSF55785">
    <property type="entry name" value="PYP-like sensor domain (PAS domain)"/>
    <property type="match status" value="1"/>
</dbReference>